<evidence type="ECO:0000256" key="3">
    <source>
        <dbReference type="ARBA" id="ARBA00022806"/>
    </source>
</evidence>
<evidence type="ECO:0000256" key="4">
    <source>
        <dbReference type="ARBA" id="ARBA00022840"/>
    </source>
</evidence>
<evidence type="ECO:0000313" key="9">
    <source>
        <dbReference type="Proteomes" id="UP001209486"/>
    </source>
</evidence>
<dbReference type="Proteomes" id="UP001209486">
    <property type="component" value="Unassembled WGS sequence"/>
</dbReference>
<dbReference type="AlphaFoldDB" id="A0ABD4TXL2"/>
<accession>A0ABD4TXL2</accession>
<comment type="caution">
    <text evidence="8">The sequence shown here is derived from an EMBL/GenBank/DDBJ whole genome shotgun (WGS) entry which is preliminary data.</text>
</comment>
<dbReference type="SUPFAM" id="SSF52540">
    <property type="entry name" value="P-loop containing nucleoside triphosphate hydrolases"/>
    <property type="match status" value="1"/>
</dbReference>
<evidence type="ECO:0000256" key="1">
    <source>
        <dbReference type="ARBA" id="ARBA00022741"/>
    </source>
</evidence>
<feature type="compositionally biased region" description="Polar residues" evidence="6">
    <location>
        <begin position="100"/>
        <end position="127"/>
    </location>
</feature>
<dbReference type="InterPro" id="IPR014016">
    <property type="entry name" value="UvrD-like_ATP-bd"/>
</dbReference>
<evidence type="ECO:0000256" key="2">
    <source>
        <dbReference type="ARBA" id="ARBA00022801"/>
    </source>
</evidence>
<dbReference type="PROSITE" id="PS51198">
    <property type="entry name" value="UVRD_HELICASE_ATP_BIND"/>
    <property type="match status" value="1"/>
</dbReference>
<name>A0ABD4TXL2_9ACTO</name>
<dbReference type="InterPro" id="IPR000212">
    <property type="entry name" value="DNA_helicase_UvrD/REP"/>
</dbReference>
<dbReference type="InterPro" id="IPR027417">
    <property type="entry name" value="P-loop_NTPase"/>
</dbReference>
<proteinExistence type="predicted"/>
<keyword evidence="1 5" id="KW-0547">Nucleotide-binding</keyword>
<evidence type="ECO:0000256" key="6">
    <source>
        <dbReference type="SAM" id="MobiDB-lite"/>
    </source>
</evidence>
<evidence type="ECO:0000259" key="7">
    <source>
        <dbReference type="PROSITE" id="PS51198"/>
    </source>
</evidence>
<dbReference type="GO" id="GO:0005524">
    <property type="term" value="F:ATP binding"/>
    <property type="evidence" value="ECO:0007669"/>
    <property type="project" value="UniProtKB-UniRule"/>
</dbReference>
<gene>
    <name evidence="8" type="ORF">FYZ43_04820</name>
</gene>
<organism evidence="8 9">
    <name type="scientific">Mobiluncus mulieris</name>
    <dbReference type="NCBI Taxonomy" id="2052"/>
    <lineage>
        <taxon>Bacteria</taxon>
        <taxon>Bacillati</taxon>
        <taxon>Actinomycetota</taxon>
        <taxon>Actinomycetes</taxon>
        <taxon>Actinomycetales</taxon>
        <taxon>Actinomycetaceae</taxon>
        <taxon>Mobiluncus</taxon>
    </lineage>
</organism>
<dbReference type="RefSeq" id="WP_169770080.1">
    <property type="nucleotide sequence ID" value="NZ_JABCUY010000004.1"/>
</dbReference>
<protein>
    <submittedName>
        <fullName evidence="8">AAA family ATPase</fullName>
    </submittedName>
</protein>
<dbReference type="Gene3D" id="3.40.50.300">
    <property type="entry name" value="P-loop containing nucleotide triphosphate hydrolases"/>
    <property type="match status" value="3"/>
</dbReference>
<sequence>MEPSPDDTTRRQELAKEQGFVDKAYATLDAWRRVYREQQAKIAAQISANPSARADRDALAAHYGDEAARLESVENHLVFGRLDMENGAQFHIGRVGLRESASSTDNDPTNASVSPSVGDAATSTSPGSAELEDALSHQLLIDWRAKASRPFYQATAVQPMGVSRRRHLGTELRQVVSLEDELLNTDAADTTTLQGEGALLAALSSARGGHMQDIVGTIQAEQDRVIRADLNAFLVVQGGPGTGKTAVALHRAAYLLYAHRDLLGNTGVLVIGPNKTFLRYIERVLPALGETGVVSITMGEAFPGVKTVAERPELRALKGDTRWIKVAAAAVADLKRPPATDQELDLGHVQLTLSTALVRDAMEAGSHAGSTHNQRWAAYAKYLVRELTAMYGGAEARPQDLEWMTEEIRSSPIVRRAINRMYLPASAPQLLERLYAHPDYLRRVVALAKVAFTSRELQSLVRPKGTPFTDADVPILDELAELLGPTPGLTDEGSAARAHAHAQREVQRARDAIEAMDLGGGLVSPAQLAASTRGVEILSPLEQRARADRSWAYGHVVVDEAQELTPMDWHLLLRRCPSRSFTVVGDVNQARHPGDATDWQGLLGPATRANPVMEALTINYRTPRRIMDLAQRVLAANGGCVPVPCHSARDLEDCLEITDLPADISLEDLVAPTRRILDQEVSRLETEVGSGEGRLAVITNLGADFGAALGLAQTDPLNDQVTWITPEASKGLEFDVVVLVDPAGMAQVSAGDLYVAMTRPTRRLHMIKTGAVLGID</sequence>
<reference evidence="8 9" key="1">
    <citation type="submission" date="2019-08" db="EMBL/GenBank/DDBJ databases">
        <title>Comparison of rpoB and gyrB Sequences from Mobiluncus Species and Development of a Multiplex PCR Method for Clinical Detection of Mobiluncus curtisii and Mobiluncus mulieris.</title>
        <authorList>
            <person name="Yang L."/>
            <person name="Shen Y."/>
            <person name="Xu G."/>
            <person name="Shu L.-B."/>
            <person name="Hu J."/>
            <person name="Zhang R."/>
            <person name="Wang Y."/>
            <person name="Zhou H.-W."/>
            <person name="Zhang X."/>
        </authorList>
    </citation>
    <scope>NUCLEOTIDE SEQUENCE [LARGE SCALE GENOMIC DNA]</scope>
    <source>
        <strain evidence="8 9">M26</strain>
    </source>
</reference>
<keyword evidence="3 5" id="KW-0347">Helicase</keyword>
<dbReference type="PANTHER" id="PTHR11070">
    <property type="entry name" value="UVRD / RECB / PCRA DNA HELICASE FAMILY MEMBER"/>
    <property type="match status" value="1"/>
</dbReference>
<evidence type="ECO:0000256" key="5">
    <source>
        <dbReference type="PROSITE-ProRule" id="PRU00560"/>
    </source>
</evidence>
<feature type="binding site" evidence="5">
    <location>
        <begin position="238"/>
        <end position="245"/>
    </location>
    <ligand>
        <name>ATP</name>
        <dbReference type="ChEBI" id="CHEBI:30616"/>
    </ligand>
</feature>
<feature type="region of interest" description="Disordered" evidence="6">
    <location>
        <begin position="99"/>
        <end position="129"/>
    </location>
</feature>
<dbReference type="PANTHER" id="PTHR11070:SF45">
    <property type="entry name" value="DNA 3'-5' HELICASE"/>
    <property type="match status" value="1"/>
</dbReference>
<dbReference type="GO" id="GO:0003678">
    <property type="term" value="F:DNA helicase activity"/>
    <property type="evidence" value="ECO:0007669"/>
    <property type="project" value="UniProtKB-ARBA"/>
</dbReference>
<feature type="domain" description="UvrD-like helicase ATP-binding" evidence="7">
    <location>
        <begin position="217"/>
        <end position="623"/>
    </location>
</feature>
<dbReference type="EMBL" id="VSZY01000005">
    <property type="protein sequence ID" value="MCU9968737.1"/>
    <property type="molecule type" value="Genomic_DNA"/>
</dbReference>
<keyword evidence="4 5" id="KW-0067">ATP-binding</keyword>
<evidence type="ECO:0000313" key="8">
    <source>
        <dbReference type="EMBL" id="MCU9968737.1"/>
    </source>
</evidence>
<dbReference type="GO" id="GO:0016787">
    <property type="term" value="F:hydrolase activity"/>
    <property type="evidence" value="ECO:0007669"/>
    <property type="project" value="UniProtKB-UniRule"/>
</dbReference>
<keyword evidence="2 5" id="KW-0378">Hydrolase</keyword>